<keyword evidence="5" id="KW-1185">Reference proteome</keyword>
<evidence type="ECO:0000313" key="5">
    <source>
        <dbReference type="Proteomes" id="UP000482800"/>
    </source>
</evidence>
<protein>
    <submittedName>
        <fullName evidence="4">Uncharacterized protein</fullName>
    </submittedName>
</protein>
<accession>A0A6V8KJM2</accession>
<comment type="caution">
    <text evidence="4">The sequence shown here is derived from an EMBL/GenBank/DDBJ whole genome shotgun (WGS) entry which is preliminary data.</text>
</comment>
<reference evidence="4 5" key="2">
    <citation type="submission" date="2020-03" db="EMBL/GenBank/DDBJ databases">
        <authorList>
            <person name="Ichikawa N."/>
            <person name="Kimura A."/>
            <person name="Kitahashi Y."/>
            <person name="Uohara A."/>
        </authorList>
    </citation>
    <scope>NUCLEOTIDE SEQUENCE [LARGE SCALE GENOMIC DNA]</scope>
    <source>
        <strain evidence="4 5">NBRC 108639</strain>
    </source>
</reference>
<sequence length="297" mass="30750">MKRILIGDAVIAALSAGAIAAAVTYQPSDPTDCITHLRQADDTSNVAILLDEAGCDTGLLAKIRQRSPDRRAYGPVIPTPPRSLAMTTPPEPPVSPGSAEPYALSNLMPQPAQPPTKSRVGLFVGIAAAVLLAGGLGAGAALLVSSDKEKPNTAPAAQAPSPSSSCAGYGVDASTGAVVCKPAGAEDVVNQQPAYDEPTKSDFKLSIKVLKKECFGSAGCNIVFRIQVAASASFDKTLDPSKTYEVTYEVLGGEDPLQNTFELTGDQSYVEEEEIISTATSNAKLTAVVLDVSPRGY</sequence>
<feature type="chain" id="PRO_5039412407" evidence="3">
    <location>
        <begin position="21"/>
        <end position="297"/>
    </location>
</feature>
<dbReference type="AlphaFoldDB" id="A0A6V8KJM2"/>
<evidence type="ECO:0000256" key="1">
    <source>
        <dbReference type="SAM" id="MobiDB-lite"/>
    </source>
</evidence>
<keyword evidence="2" id="KW-0812">Transmembrane</keyword>
<gene>
    <name evidence="4" type="ORF">Phou_060970</name>
</gene>
<organism evidence="4 5">
    <name type="scientific">Phytohabitans houttuyneae</name>
    <dbReference type="NCBI Taxonomy" id="1076126"/>
    <lineage>
        <taxon>Bacteria</taxon>
        <taxon>Bacillati</taxon>
        <taxon>Actinomycetota</taxon>
        <taxon>Actinomycetes</taxon>
        <taxon>Micromonosporales</taxon>
        <taxon>Micromonosporaceae</taxon>
    </lineage>
</organism>
<evidence type="ECO:0000313" key="4">
    <source>
        <dbReference type="EMBL" id="GFJ81917.1"/>
    </source>
</evidence>
<feature type="transmembrane region" description="Helical" evidence="2">
    <location>
        <begin position="120"/>
        <end position="144"/>
    </location>
</feature>
<name>A0A6V8KJM2_9ACTN</name>
<evidence type="ECO:0000256" key="2">
    <source>
        <dbReference type="SAM" id="Phobius"/>
    </source>
</evidence>
<evidence type="ECO:0000256" key="3">
    <source>
        <dbReference type="SAM" id="SignalP"/>
    </source>
</evidence>
<dbReference type="Proteomes" id="UP000482800">
    <property type="component" value="Unassembled WGS sequence"/>
</dbReference>
<feature type="region of interest" description="Disordered" evidence="1">
    <location>
        <begin position="70"/>
        <end position="98"/>
    </location>
</feature>
<keyword evidence="3" id="KW-0732">Signal</keyword>
<keyword evidence="2" id="KW-0472">Membrane</keyword>
<proteinExistence type="predicted"/>
<keyword evidence="2" id="KW-1133">Transmembrane helix</keyword>
<dbReference type="EMBL" id="BLPF01000002">
    <property type="protein sequence ID" value="GFJ81917.1"/>
    <property type="molecule type" value="Genomic_DNA"/>
</dbReference>
<feature type="signal peptide" evidence="3">
    <location>
        <begin position="1"/>
        <end position="20"/>
    </location>
</feature>
<reference evidence="4 5" key="1">
    <citation type="submission" date="2020-03" db="EMBL/GenBank/DDBJ databases">
        <title>Whole genome shotgun sequence of Phytohabitans houttuyneae NBRC 108639.</title>
        <authorList>
            <person name="Komaki H."/>
            <person name="Tamura T."/>
        </authorList>
    </citation>
    <scope>NUCLEOTIDE SEQUENCE [LARGE SCALE GENOMIC DNA]</scope>
    <source>
        <strain evidence="4 5">NBRC 108639</strain>
    </source>
</reference>